<evidence type="ECO:0000313" key="3">
    <source>
        <dbReference type="WBParaSite" id="maker-uti_cns_0008839-snap-gene-0.4-mRNA-1"/>
    </source>
</evidence>
<evidence type="ECO:0000313" key="2">
    <source>
        <dbReference type="Proteomes" id="UP000095280"/>
    </source>
</evidence>
<feature type="region of interest" description="Disordered" evidence="1">
    <location>
        <begin position="77"/>
        <end position="102"/>
    </location>
</feature>
<accession>A0A1I8HZV8</accession>
<feature type="compositionally biased region" description="Basic and acidic residues" evidence="1">
    <location>
        <begin position="225"/>
        <end position="234"/>
    </location>
</feature>
<keyword evidence="2" id="KW-1185">Reference proteome</keyword>
<organism evidence="2 3">
    <name type="scientific">Macrostomum lignano</name>
    <dbReference type="NCBI Taxonomy" id="282301"/>
    <lineage>
        <taxon>Eukaryota</taxon>
        <taxon>Metazoa</taxon>
        <taxon>Spiralia</taxon>
        <taxon>Lophotrochozoa</taxon>
        <taxon>Platyhelminthes</taxon>
        <taxon>Rhabditophora</taxon>
        <taxon>Macrostomorpha</taxon>
        <taxon>Macrostomida</taxon>
        <taxon>Macrostomidae</taxon>
        <taxon>Macrostomum</taxon>
    </lineage>
</organism>
<dbReference type="WBParaSite" id="maker-uti_cns_0008839-snap-gene-0.4-mRNA-1">
    <property type="protein sequence ID" value="maker-uti_cns_0008839-snap-gene-0.4-mRNA-1"/>
    <property type="gene ID" value="maker-uti_cns_0008839-snap-gene-0.4"/>
</dbReference>
<name>A0A1I8HZV8_9PLAT</name>
<dbReference type="AlphaFoldDB" id="A0A1I8HZV8"/>
<feature type="region of interest" description="Disordered" evidence="1">
    <location>
        <begin position="165"/>
        <end position="234"/>
    </location>
</feature>
<dbReference type="Proteomes" id="UP000095280">
    <property type="component" value="Unplaced"/>
</dbReference>
<reference evidence="3" key="1">
    <citation type="submission" date="2016-11" db="UniProtKB">
        <authorList>
            <consortium name="WormBaseParasite"/>
        </authorList>
    </citation>
    <scope>IDENTIFICATION</scope>
</reference>
<feature type="compositionally biased region" description="Basic and acidic residues" evidence="1">
    <location>
        <begin position="180"/>
        <end position="190"/>
    </location>
</feature>
<evidence type="ECO:0000256" key="1">
    <source>
        <dbReference type="SAM" id="MobiDB-lite"/>
    </source>
</evidence>
<proteinExistence type="predicted"/>
<protein>
    <submittedName>
        <fullName evidence="3">FLZ-type domain-containing protein</fullName>
    </submittedName>
</protein>
<sequence>ILPGCLLRFRPRWDKETERWGGLEEGAWEAGSERWWRVEFLERAKTRRRNQRKPLGWLGSCLCVSTVQVDLDAAEAAHGQQRSTGQRQRRQEGLGVAEMSTGSQNQRLLQKQQQQQQCLYCMQTDCRILYDDVARTGSECGSSCFRGYAGGGAGGSFRMPTVSGRGAGSISMSGVPEESSVGRDVDREADAASSMGQQLDLRSAAAPNKSSSLAAEEPAAANRGVEGDRCVREV</sequence>